<dbReference type="GO" id="GO:0008703">
    <property type="term" value="F:5-amino-6-(5-phosphoribosylamino)uracil reductase activity"/>
    <property type="evidence" value="ECO:0007669"/>
    <property type="project" value="InterPro"/>
</dbReference>
<keyword evidence="2" id="KW-0521">NADP</keyword>
<comment type="pathway">
    <text evidence="1">Cofactor biosynthesis; riboflavin biosynthesis.</text>
</comment>
<organism evidence="5 6">
    <name type="scientific">Sphingomonas rubra</name>
    <dbReference type="NCBI Taxonomy" id="634430"/>
    <lineage>
        <taxon>Bacteria</taxon>
        <taxon>Pseudomonadati</taxon>
        <taxon>Pseudomonadota</taxon>
        <taxon>Alphaproteobacteria</taxon>
        <taxon>Sphingomonadales</taxon>
        <taxon>Sphingomonadaceae</taxon>
        <taxon>Sphingomonas</taxon>
    </lineage>
</organism>
<proteinExistence type="predicted"/>
<dbReference type="InterPro" id="IPR002734">
    <property type="entry name" value="RibDG_C"/>
</dbReference>
<dbReference type="EMBL" id="FOXP01000007">
    <property type="protein sequence ID" value="SFP80316.1"/>
    <property type="molecule type" value="Genomic_DNA"/>
</dbReference>
<dbReference type="OrthoDB" id="9800865at2"/>
<keyword evidence="6" id="KW-1185">Reference proteome</keyword>
<dbReference type="Gene3D" id="3.40.430.10">
    <property type="entry name" value="Dihydrofolate Reductase, subunit A"/>
    <property type="match status" value="1"/>
</dbReference>
<evidence type="ECO:0000313" key="6">
    <source>
        <dbReference type="Proteomes" id="UP000199586"/>
    </source>
</evidence>
<dbReference type="PANTHER" id="PTHR38011">
    <property type="entry name" value="DIHYDROFOLATE REDUCTASE FAMILY PROTEIN (AFU_ORTHOLOGUE AFUA_8G06820)"/>
    <property type="match status" value="1"/>
</dbReference>
<dbReference type="InterPro" id="IPR050765">
    <property type="entry name" value="Riboflavin_Biosynth_HTPR"/>
</dbReference>
<gene>
    <name evidence="5" type="ORF">SAMN04488241_107199</name>
</gene>
<feature type="domain" description="Bacterial bifunctional deaminase-reductase C-terminal" evidence="4">
    <location>
        <begin position="3"/>
        <end position="221"/>
    </location>
</feature>
<evidence type="ECO:0000256" key="1">
    <source>
        <dbReference type="ARBA" id="ARBA00005104"/>
    </source>
</evidence>
<dbReference type="Pfam" id="PF01872">
    <property type="entry name" value="RibD_C"/>
    <property type="match status" value="1"/>
</dbReference>
<accession>A0A1I5TD17</accession>
<dbReference type="RefSeq" id="WP_093333598.1">
    <property type="nucleotide sequence ID" value="NZ_FOXP01000007.1"/>
</dbReference>
<protein>
    <submittedName>
        <fullName evidence="5">Pyrimidine reductase, riboflavin biosynthesis</fullName>
    </submittedName>
</protein>
<name>A0A1I5TD17_9SPHN</name>
<keyword evidence="3" id="KW-0560">Oxidoreductase</keyword>
<sequence length="235" mass="24271">MKPHVACLMLSSIDGRLHPSRYTASPDGTRKEWSGVYERLHDQMAADAWLVGRVTMAEMSKAGAHAPATGVVAIRPVHVAAKADSYAVAVDRSGKLRFDKGDIGSDHVIVLLGADVSDEHLAELADDGVSYVVADTAEIDLAAALDTLTARFGIRRLLLEGGGGINGSMLAAGVVDELHVLVAPALDGGDGTQGIVSHGADGLAGKVTLALRSATALEHGVVHLAYDVRPDGGTA</sequence>
<dbReference type="GO" id="GO:0009231">
    <property type="term" value="P:riboflavin biosynthetic process"/>
    <property type="evidence" value="ECO:0007669"/>
    <property type="project" value="InterPro"/>
</dbReference>
<dbReference type="Proteomes" id="UP000199586">
    <property type="component" value="Unassembled WGS sequence"/>
</dbReference>
<dbReference type="InterPro" id="IPR024072">
    <property type="entry name" value="DHFR-like_dom_sf"/>
</dbReference>
<evidence type="ECO:0000256" key="2">
    <source>
        <dbReference type="ARBA" id="ARBA00022857"/>
    </source>
</evidence>
<dbReference type="SUPFAM" id="SSF53597">
    <property type="entry name" value="Dihydrofolate reductase-like"/>
    <property type="match status" value="1"/>
</dbReference>
<evidence type="ECO:0000259" key="4">
    <source>
        <dbReference type="Pfam" id="PF01872"/>
    </source>
</evidence>
<evidence type="ECO:0000256" key="3">
    <source>
        <dbReference type="ARBA" id="ARBA00023002"/>
    </source>
</evidence>
<reference evidence="5 6" key="1">
    <citation type="submission" date="2016-10" db="EMBL/GenBank/DDBJ databases">
        <authorList>
            <person name="de Groot N.N."/>
        </authorList>
    </citation>
    <scope>NUCLEOTIDE SEQUENCE [LARGE SCALE GENOMIC DNA]</scope>
    <source>
        <strain evidence="5 6">CGMCC 1.9113</strain>
    </source>
</reference>
<evidence type="ECO:0000313" key="5">
    <source>
        <dbReference type="EMBL" id="SFP80316.1"/>
    </source>
</evidence>
<dbReference type="AlphaFoldDB" id="A0A1I5TD17"/>
<dbReference type="PANTHER" id="PTHR38011:SF7">
    <property type="entry name" value="2,5-DIAMINO-6-RIBOSYLAMINO-4(3H)-PYRIMIDINONE 5'-PHOSPHATE REDUCTASE"/>
    <property type="match status" value="1"/>
</dbReference>
<dbReference type="STRING" id="634430.SAMN04488241_107199"/>